<dbReference type="InterPro" id="IPR000979">
    <property type="entry name" value="Phosphodiesterase_MJ0936/Vps29"/>
</dbReference>
<dbReference type="Proteomes" id="UP000676565">
    <property type="component" value="Unassembled WGS sequence"/>
</dbReference>
<sequence>MRLGILSDTHDELERTRHAIELLRAAGAEALIHCGDLVSPALVAALRVLPSWFVFGNHDSDMVPHLERAAAELGVTCLGWGGVVELDGKRIGVAHGHMSADVRRVLAAQPDYFLSGHSHIASDVVSGSVRRVNPGALHRADEFTVALLEVGSGELRFLCVPK</sequence>
<dbReference type="InterPro" id="IPR024654">
    <property type="entry name" value="Calcineurin-like_PHP_lpxH"/>
</dbReference>
<dbReference type="PANTHER" id="PTHR43165:SF1">
    <property type="entry name" value="PHOSPHODIESTERASE MJ0936"/>
    <property type="match status" value="1"/>
</dbReference>
<evidence type="ECO:0000256" key="1">
    <source>
        <dbReference type="ARBA" id="ARBA00008950"/>
    </source>
</evidence>
<name>A0ABS5BJT5_9BACT</name>
<gene>
    <name evidence="4" type="ORF">J8F10_01380</name>
</gene>
<reference evidence="4 5" key="1">
    <citation type="submission" date="2021-04" db="EMBL/GenBank/DDBJ databases">
        <authorList>
            <person name="Ivanova A."/>
        </authorList>
    </citation>
    <scope>NUCLEOTIDE SEQUENCE [LARGE SCALE GENOMIC DNA]</scope>
    <source>
        <strain evidence="4 5">G18</strain>
    </source>
</reference>
<dbReference type="Gene3D" id="3.60.21.10">
    <property type="match status" value="1"/>
</dbReference>
<dbReference type="InterPro" id="IPR053193">
    <property type="entry name" value="MetalloPDE_YfcE-like"/>
</dbReference>
<comment type="cofactor">
    <cofactor evidence="2">
        <name>a divalent metal cation</name>
        <dbReference type="ChEBI" id="CHEBI:60240"/>
    </cofactor>
</comment>
<accession>A0ABS5BJT5</accession>
<keyword evidence="5" id="KW-1185">Reference proteome</keyword>
<feature type="domain" description="Calcineurin-like phosphoesterase" evidence="3">
    <location>
        <begin position="1"/>
        <end position="151"/>
    </location>
</feature>
<evidence type="ECO:0000313" key="5">
    <source>
        <dbReference type="Proteomes" id="UP000676565"/>
    </source>
</evidence>
<dbReference type="NCBIfam" id="TIGR00040">
    <property type="entry name" value="yfcE"/>
    <property type="match status" value="1"/>
</dbReference>
<comment type="caution">
    <text evidence="4">The sequence shown here is derived from an EMBL/GenBank/DDBJ whole genome shotgun (WGS) entry which is preliminary data.</text>
</comment>
<proteinExistence type="inferred from homology"/>
<dbReference type="PANTHER" id="PTHR43165">
    <property type="entry name" value="METALLOPHOSPHOESTERASE"/>
    <property type="match status" value="1"/>
</dbReference>
<dbReference type="Pfam" id="PF12850">
    <property type="entry name" value="Metallophos_2"/>
    <property type="match status" value="1"/>
</dbReference>
<organism evidence="4 5">
    <name type="scientific">Gemmata palustris</name>
    <dbReference type="NCBI Taxonomy" id="2822762"/>
    <lineage>
        <taxon>Bacteria</taxon>
        <taxon>Pseudomonadati</taxon>
        <taxon>Planctomycetota</taxon>
        <taxon>Planctomycetia</taxon>
        <taxon>Gemmatales</taxon>
        <taxon>Gemmataceae</taxon>
        <taxon>Gemmata</taxon>
    </lineage>
</organism>
<evidence type="ECO:0000313" key="4">
    <source>
        <dbReference type="EMBL" id="MBP3953954.1"/>
    </source>
</evidence>
<protein>
    <recommendedName>
        <fullName evidence="2">Phosphoesterase</fullName>
        <ecNumber evidence="2">3.1.4.-</ecNumber>
    </recommendedName>
</protein>
<evidence type="ECO:0000256" key="2">
    <source>
        <dbReference type="RuleBase" id="RU362039"/>
    </source>
</evidence>
<dbReference type="EMBL" id="JAGKQQ010000001">
    <property type="protein sequence ID" value="MBP3953954.1"/>
    <property type="molecule type" value="Genomic_DNA"/>
</dbReference>
<dbReference type="EC" id="3.1.4.-" evidence="2"/>
<dbReference type="SUPFAM" id="SSF56300">
    <property type="entry name" value="Metallo-dependent phosphatases"/>
    <property type="match status" value="1"/>
</dbReference>
<evidence type="ECO:0000259" key="3">
    <source>
        <dbReference type="Pfam" id="PF12850"/>
    </source>
</evidence>
<dbReference type="RefSeq" id="WP_210651969.1">
    <property type="nucleotide sequence ID" value="NZ_JAGKQQ010000001.1"/>
</dbReference>
<keyword evidence="2" id="KW-0479">Metal-binding</keyword>
<comment type="similarity">
    <text evidence="1 2">Belongs to the metallophosphoesterase superfamily. YfcE family.</text>
</comment>
<dbReference type="InterPro" id="IPR029052">
    <property type="entry name" value="Metallo-depent_PP-like"/>
</dbReference>